<comment type="caution">
    <text evidence="1">The sequence shown here is derived from an EMBL/GenBank/DDBJ whole genome shotgun (WGS) entry which is preliminary data.</text>
</comment>
<keyword evidence="2" id="KW-1185">Reference proteome</keyword>
<evidence type="ECO:0000313" key="1">
    <source>
        <dbReference type="EMBL" id="KAJ7994429.1"/>
    </source>
</evidence>
<organism evidence="1 2">
    <name type="scientific">Dallia pectoralis</name>
    <name type="common">Alaska blackfish</name>
    <dbReference type="NCBI Taxonomy" id="75939"/>
    <lineage>
        <taxon>Eukaryota</taxon>
        <taxon>Metazoa</taxon>
        <taxon>Chordata</taxon>
        <taxon>Craniata</taxon>
        <taxon>Vertebrata</taxon>
        <taxon>Euteleostomi</taxon>
        <taxon>Actinopterygii</taxon>
        <taxon>Neopterygii</taxon>
        <taxon>Teleostei</taxon>
        <taxon>Protacanthopterygii</taxon>
        <taxon>Esociformes</taxon>
        <taxon>Umbridae</taxon>
        <taxon>Dallia</taxon>
    </lineage>
</organism>
<reference evidence="1" key="1">
    <citation type="submission" date="2021-05" db="EMBL/GenBank/DDBJ databases">
        <authorList>
            <person name="Pan Q."/>
            <person name="Jouanno E."/>
            <person name="Zahm M."/>
            <person name="Klopp C."/>
            <person name="Cabau C."/>
            <person name="Louis A."/>
            <person name="Berthelot C."/>
            <person name="Parey E."/>
            <person name="Roest Crollius H."/>
            <person name="Montfort J."/>
            <person name="Robinson-Rechavi M."/>
            <person name="Bouchez O."/>
            <person name="Lampietro C."/>
            <person name="Lopez Roques C."/>
            <person name="Donnadieu C."/>
            <person name="Postlethwait J."/>
            <person name="Bobe J."/>
            <person name="Dillon D."/>
            <person name="Chandos A."/>
            <person name="von Hippel F."/>
            <person name="Guiguen Y."/>
        </authorList>
    </citation>
    <scope>NUCLEOTIDE SEQUENCE</scope>
    <source>
        <strain evidence="1">YG-Jan2019</strain>
    </source>
</reference>
<protein>
    <submittedName>
        <fullName evidence="1">Uncharacterized protein</fullName>
    </submittedName>
</protein>
<evidence type="ECO:0000313" key="2">
    <source>
        <dbReference type="Proteomes" id="UP001157502"/>
    </source>
</evidence>
<gene>
    <name evidence="1" type="ORF">DPEC_G00249180</name>
</gene>
<name>A0ACC2FSS3_DALPE</name>
<dbReference type="Proteomes" id="UP001157502">
    <property type="component" value="Chromosome 22"/>
</dbReference>
<proteinExistence type="predicted"/>
<dbReference type="EMBL" id="CM055749">
    <property type="protein sequence ID" value="KAJ7994429.1"/>
    <property type="molecule type" value="Genomic_DNA"/>
</dbReference>
<accession>A0ACC2FSS3</accession>
<sequence length="182" mass="21262">MRNLLTTQNQNCYREQIEKEHSARLAWKNRYERDYPTSYVSRKAKERLPKIPLTTNQNSTTMSSLPPVLSTLDRREVSGPHDRSPREAPLMRPVTPQTKEALYQGFSKEGKGRRCYLHARTQKAPEEKFDYPLLSSWDYGWRLSDWIRGYRSPAWGRSGVVRNSFYARNGIFSCPSETDRLG</sequence>